<dbReference type="EMBL" id="DF841960">
    <property type="protein sequence ID" value="GAT45910.1"/>
    <property type="molecule type" value="Genomic_DNA"/>
</dbReference>
<evidence type="ECO:0000256" key="1">
    <source>
        <dbReference type="ARBA" id="ARBA00006328"/>
    </source>
</evidence>
<dbReference type="CDD" id="cd05251">
    <property type="entry name" value="NmrA_like_SDR_a"/>
    <property type="match status" value="1"/>
</dbReference>
<protein>
    <recommendedName>
        <fullName evidence="3">NmrA-like domain-containing protein</fullName>
    </recommendedName>
</protein>
<dbReference type="InterPro" id="IPR036291">
    <property type="entry name" value="NAD(P)-bd_dom_sf"/>
</dbReference>
<dbReference type="PANTHER" id="PTHR42748">
    <property type="entry name" value="NITROGEN METABOLITE REPRESSION PROTEIN NMRA FAMILY MEMBER"/>
    <property type="match status" value="1"/>
</dbReference>
<evidence type="ECO:0000256" key="2">
    <source>
        <dbReference type="ARBA" id="ARBA00022857"/>
    </source>
</evidence>
<dbReference type="Proteomes" id="UP000815677">
    <property type="component" value="Unassembled WGS sequence"/>
</dbReference>
<keyword evidence="5" id="KW-1185">Reference proteome</keyword>
<feature type="domain" description="NmrA-like" evidence="3">
    <location>
        <begin position="7"/>
        <end position="264"/>
    </location>
</feature>
<dbReference type="InterPro" id="IPR051164">
    <property type="entry name" value="NmrA-like_oxidored"/>
</dbReference>
<evidence type="ECO:0000259" key="3">
    <source>
        <dbReference type="Pfam" id="PF05368"/>
    </source>
</evidence>
<keyword evidence="2" id="KW-0521">NADP</keyword>
<dbReference type="PANTHER" id="PTHR42748:SF14">
    <property type="entry name" value="SNOAL-LIKE DOMAIN-CONTAINING PROTEIN"/>
    <property type="match status" value="1"/>
</dbReference>
<sequence>MPSTTNEKKLILVIGATGAQGLAVIDALLSDTPAESPYTIRALTRSTSNYRAKELAARGVELVEGSADDIAAVSKALQGVYGAFVNTNGFGGGEMKEIYVGMRIFEVAKRVPTLRHYIWSNLPHVSKNAGFDPAYRAEHMDAKGRVGDWLKTQESDAGTAGVAWSMITTGPYMDMLKGAMFRPAHTRPDGTVVFAAPLTPDSRVPLIALKDLAWWARYAFDHRAEVSGVDLNITSERVGWDQLVETYTKVTGRRAVFKRLELAEWLALFDPNVLAHPLGPPTSVGSKPTTLGENLERFWRVLRDNIVEKDMEWITKVHPGTYSLERWMREEGYTGLEENILKSGEDGGWNWKPDAEKVKGL</sequence>
<gene>
    <name evidence="4" type="ORF">MCHLO_03461</name>
</gene>
<reference evidence="4" key="1">
    <citation type="submission" date="2014-09" db="EMBL/GenBank/DDBJ databases">
        <title>Genome sequence of the luminous mushroom Mycena chlorophos for searching fungal bioluminescence genes.</title>
        <authorList>
            <person name="Tanaka Y."/>
            <person name="Kasuga D."/>
            <person name="Oba Y."/>
            <person name="Hase S."/>
            <person name="Sato K."/>
            <person name="Oba Y."/>
            <person name="Sakakibara Y."/>
        </authorList>
    </citation>
    <scope>NUCLEOTIDE SEQUENCE</scope>
</reference>
<dbReference type="Pfam" id="PF05368">
    <property type="entry name" value="NmrA"/>
    <property type="match status" value="1"/>
</dbReference>
<dbReference type="SUPFAM" id="SSF51735">
    <property type="entry name" value="NAD(P)-binding Rossmann-fold domains"/>
    <property type="match status" value="1"/>
</dbReference>
<evidence type="ECO:0000313" key="5">
    <source>
        <dbReference type="Proteomes" id="UP000815677"/>
    </source>
</evidence>
<name>A0ABQ0L443_MYCCL</name>
<comment type="similarity">
    <text evidence="1">Belongs to the NmrA-type oxidoreductase family.</text>
</comment>
<evidence type="ECO:0000313" key="4">
    <source>
        <dbReference type="EMBL" id="GAT45910.1"/>
    </source>
</evidence>
<dbReference type="Gene3D" id="3.90.25.10">
    <property type="entry name" value="UDP-galactose 4-epimerase, domain 1"/>
    <property type="match status" value="1"/>
</dbReference>
<dbReference type="Gene3D" id="3.40.50.720">
    <property type="entry name" value="NAD(P)-binding Rossmann-like Domain"/>
    <property type="match status" value="1"/>
</dbReference>
<proteinExistence type="inferred from homology"/>
<organism evidence="4 5">
    <name type="scientific">Mycena chlorophos</name>
    <name type="common">Agaric fungus</name>
    <name type="synonym">Agaricus chlorophos</name>
    <dbReference type="NCBI Taxonomy" id="658473"/>
    <lineage>
        <taxon>Eukaryota</taxon>
        <taxon>Fungi</taxon>
        <taxon>Dikarya</taxon>
        <taxon>Basidiomycota</taxon>
        <taxon>Agaricomycotina</taxon>
        <taxon>Agaricomycetes</taxon>
        <taxon>Agaricomycetidae</taxon>
        <taxon>Agaricales</taxon>
        <taxon>Marasmiineae</taxon>
        <taxon>Mycenaceae</taxon>
        <taxon>Mycena</taxon>
    </lineage>
</organism>
<dbReference type="InterPro" id="IPR008030">
    <property type="entry name" value="NmrA-like"/>
</dbReference>
<accession>A0ABQ0L443</accession>